<evidence type="ECO:0000313" key="2">
    <source>
        <dbReference type="Proteomes" id="UP001408356"/>
    </source>
</evidence>
<evidence type="ECO:0000313" key="1">
    <source>
        <dbReference type="EMBL" id="KAK9417651.1"/>
    </source>
</evidence>
<dbReference type="InterPro" id="IPR052895">
    <property type="entry name" value="HetReg/Transcr_Mod"/>
</dbReference>
<sequence>MNENWDKEIRECTSHDYELIRNPSTLFAKTWLHDTFPKQSQWWYRLWTVQGAVLAREIRVLIGPHCPEWNDLTHLARSEQLPNFANQSIAELDDLRYAWNVQERRHGLMLSELLQRFARRRATEPLDKIYGLLAMAANPIIADYSLSIEELDRKVTRHIIETEVSLDIYLQGNWPSQKGTSSWSLQFHKPPSTWISALDLCMEFSGIKPSATSGGDLKVKFQDHEMICRGLEFDSIIMIIDFSVASYPRIELGMEPSTKLLLARSSCI</sequence>
<reference evidence="1 2" key="1">
    <citation type="journal article" date="2024" name="J. Plant Pathol.">
        <title>Sequence and assembly of the genome of Seiridium unicorne, isolate CBS 538.82, causal agent of cypress canker disease.</title>
        <authorList>
            <person name="Scali E."/>
            <person name="Rocca G.D."/>
            <person name="Danti R."/>
            <person name="Garbelotto M."/>
            <person name="Barberini S."/>
            <person name="Baroncelli R."/>
            <person name="Emiliani G."/>
        </authorList>
    </citation>
    <scope>NUCLEOTIDE SEQUENCE [LARGE SCALE GENOMIC DNA]</scope>
    <source>
        <strain evidence="1 2">BM-138-508</strain>
    </source>
</reference>
<accession>A0ABR2UTC6</accession>
<protein>
    <submittedName>
        <fullName evidence="1">Uncharacterized protein</fullName>
    </submittedName>
</protein>
<organism evidence="1 2">
    <name type="scientific">Seiridium unicorne</name>
    <dbReference type="NCBI Taxonomy" id="138068"/>
    <lineage>
        <taxon>Eukaryota</taxon>
        <taxon>Fungi</taxon>
        <taxon>Dikarya</taxon>
        <taxon>Ascomycota</taxon>
        <taxon>Pezizomycotina</taxon>
        <taxon>Sordariomycetes</taxon>
        <taxon>Xylariomycetidae</taxon>
        <taxon>Amphisphaeriales</taxon>
        <taxon>Sporocadaceae</taxon>
        <taxon>Seiridium</taxon>
    </lineage>
</organism>
<keyword evidence="2" id="KW-1185">Reference proteome</keyword>
<dbReference type="PANTHER" id="PTHR24148:SF73">
    <property type="entry name" value="HET DOMAIN PROTEIN (AFU_ORTHOLOGUE AFUA_8G01020)"/>
    <property type="match status" value="1"/>
</dbReference>
<comment type="caution">
    <text evidence="1">The sequence shown here is derived from an EMBL/GenBank/DDBJ whole genome shotgun (WGS) entry which is preliminary data.</text>
</comment>
<proteinExistence type="predicted"/>
<dbReference type="EMBL" id="JARVKF010000396">
    <property type="protein sequence ID" value="KAK9417651.1"/>
    <property type="molecule type" value="Genomic_DNA"/>
</dbReference>
<dbReference type="PANTHER" id="PTHR24148">
    <property type="entry name" value="ANKYRIN REPEAT DOMAIN-CONTAINING PROTEIN 39 HOMOLOG-RELATED"/>
    <property type="match status" value="1"/>
</dbReference>
<gene>
    <name evidence="1" type="ORF">SUNI508_01408</name>
</gene>
<name>A0ABR2UTC6_9PEZI</name>
<dbReference type="Proteomes" id="UP001408356">
    <property type="component" value="Unassembled WGS sequence"/>
</dbReference>